<dbReference type="AlphaFoldDB" id="A0A7W9EXT1"/>
<dbReference type="PANTHER" id="PTHR43632">
    <property type="entry name" value="PERMEASE COMPONENT OF TUNGSTATE ABC TRANSPORTER"/>
    <property type="match status" value="1"/>
</dbReference>
<feature type="domain" description="ABC transmembrane type-1" evidence="6">
    <location>
        <begin position="26"/>
        <end position="222"/>
    </location>
</feature>
<sequence>MDSFSGILVEAIGLILSWDPDVIEIIVLSLRVTLTAVAAACLIGLPLGAIVGAFQFPMRTGVIIAMNTLMGLPPVVVGLLVYLMLSASGPMGVLGLLYTPTAMIVAQTILVTPIVAALTRQVIEDLNSEYAEQFASLGVGPFDRVLALLWDARYSLLTVALAGFGRAVAEVGAVIIVGGNINHVTRVMTTTIALETSKGNLQLALALGLILLTIAVIVNGLLMAIRGTATRAAYV</sequence>
<dbReference type="NCBIfam" id="NF038017">
    <property type="entry name" value="ABC_perm1"/>
    <property type="match status" value="1"/>
</dbReference>
<feature type="transmembrane region" description="Helical" evidence="5">
    <location>
        <begin position="201"/>
        <end position="222"/>
    </location>
</feature>
<dbReference type="EMBL" id="JACIJM010000001">
    <property type="protein sequence ID" value="MBB5720415.1"/>
    <property type="molecule type" value="Genomic_DNA"/>
</dbReference>
<feature type="transmembrane region" description="Helical" evidence="5">
    <location>
        <begin position="97"/>
        <end position="118"/>
    </location>
</feature>
<evidence type="ECO:0000259" key="6">
    <source>
        <dbReference type="PROSITE" id="PS50928"/>
    </source>
</evidence>
<comment type="caution">
    <text evidence="7">The sequence shown here is derived from an EMBL/GenBank/DDBJ whole genome shotgun (WGS) entry which is preliminary data.</text>
</comment>
<keyword evidence="8" id="KW-1185">Reference proteome</keyword>
<evidence type="ECO:0000256" key="5">
    <source>
        <dbReference type="SAM" id="Phobius"/>
    </source>
</evidence>
<dbReference type="GO" id="GO:0055085">
    <property type="term" value="P:transmembrane transport"/>
    <property type="evidence" value="ECO:0007669"/>
    <property type="project" value="InterPro"/>
</dbReference>
<evidence type="ECO:0000313" key="8">
    <source>
        <dbReference type="Proteomes" id="UP000535415"/>
    </source>
</evidence>
<evidence type="ECO:0000313" key="7">
    <source>
        <dbReference type="EMBL" id="MBB5720415.1"/>
    </source>
</evidence>
<proteinExistence type="predicted"/>
<comment type="subcellular location">
    <subcellularLocation>
        <location evidence="1">Cell membrane</location>
        <topology evidence="1">Multi-pass membrane protein</topology>
    </subcellularLocation>
</comment>
<dbReference type="PANTHER" id="PTHR43632:SF1">
    <property type="entry name" value="PERMEASE COMPONENT OF TUNGSTATE ABC TRANSPORTER"/>
    <property type="match status" value="1"/>
</dbReference>
<dbReference type="CDD" id="cd06261">
    <property type="entry name" value="TM_PBP2"/>
    <property type="match status" value="1"/>
</dbReference>
<feature type="transmembrane region" description="Helical" evidence="5">
    <location>
        <begin position="25"/>
        <end position="50"/>
    </location>
</feature>
<dbReference type="Proteomes" id="UP000535415">
    <property type="component" value="Unassembled WGS sequence"/>
</dbReference>
<name>A0A7W9EXT1_9RHOB</name>
<dbReference type="SUPFAM" id="SSF161098">
    <property type="entry name" value="MetI-like"/>
    <property type="match status" value="1"/>
</dbReference>
<keyword evidence="4 5" id="KW-0472">Membrane</keyword>
<dbReference type="InterPro" id="IPR049783">
    <property type="entry name" value="ABC_perm_TupB-like"/>
</dbReference>
<evidence type="ECO:0000256" key="4">
    <source>
        <dbReference type="ARBA" id="ARBA00023136"/>
    </source>
</evidence>
<organism evidence="7 8">
    <name type="scientific">Yoonia ponticola</name>
    <dbReference type="NCBI Taxonomy" id="1524255"/>
    <lineage>
        <taxon>Bacteria</taxon>
        <taxon>Pseudomonadati</taxon>
        <taxon>Pseudomonadota</taxon>
        <taxon>Alphaproteobacteria</taxon>
        <taxon>Rhodobacterales</taxon>
        <taxon>Paracoccaceae</taxon>
        <taxon>Yoonia</taxon>
    </lineage>
</organism>
<dbReference type="RefSeq" id="WP_183523710.1">
    <property type="nucleotide sequence ID" value="NZ_JACIJM010000001.1"/>
</dbReference>
<gene>
    <name evidence="7" type="ORF">FHS72_000019</name>
</gene>
<dbReference type="PROSITE" id="PS50928">
    <property type="entry name" value="ABC_TM1"/>
    <property type="match status" value="1"/>
</dbReference>
<accession>A0A7W9EXT1</accession>
<evidence type="ECO:0000256" key="2">
    <source>
        <dbReference type="ARBA" id="ARBA00022692"/>
    </source>
</evidence>
<keyword evidence="2 5" id="KW-0812">Transmembrane</keyword>
<dbReference type="Gene3D" id="1.10.3720.10">
    <property type="entry name" value="MetI-like"/>
    <property type="match status" value="1"/>
</dbReference>
<keyword evidence="3 5" id="KW-1133">Transmembrane helix</keyword>
<dbReference type="InterPro" id="IPR000515">
    <property type="entry name" value="MetI-like"/>
</dbReference>
<dbReference type="InterPro" id="IPR035906">
    <property type="entry name" value="MetI-like_sf"/>
</dbReference>
<feature type="transmembrane region" description="Helical" evidence="5">
    <location>
        <begin position="154"/>
        <end position="181"/>
    </location>
</feature>
<reference evidence="7 8" key="1">
    <citation type="submission" date="2020-08" db="EMBL/GenBank/DDBJ databases">
        <title>Genomic Encyclopedia of Type Strains, Phase IV (KMG-IV): sequencing the most valuable type-strain genomes for metagenomic binning, comparative biology and taxonomic classification.</title>
        <authorList>
            <person name="Goeker M."/>
        </authorList>
    </citation>
    <scope>NUCLEOTIDE SEQUENCE [LARGE SCALE GENOMIC DNA]</scope>
    <source>
        <strain evidence="7 8">DSM 101064</strain>
    </source>
</reference>
<evidence type="ECO:0000256" key="3">
    <source>
        <dbReference type="ARBA" id="ARBA00022989"/>
    </source>
</evidence>
<dbReference type="GO" id="GO:0005886">
    <property type="term" value="C:plasma membrane"/>
    <property type="evidence" value="ECO:0007669"/>
    <property type="project" value="UniProtKB-SubCell"/>
</dbReference>
<protein>
    <submittedName>
        <fullName evidence="7">Tungstate transport system permease protein</fullName>
    </submittedName>
</protein>
<feature type="transmembrane region" description="Helical" evidence="5">
    <location>
        <begin position="62"/>
        <end position="85"/>
    </location>
</feature>
<evidence type="ECO:0000256" key="1">
    <source>
        <dbReference type="ARBA" id="ARBA00004651"/>
    </source>
</evidence>